<organism evidence="1 2">
    <name type="scientific">Olea europaea subsp. europaea</name>
    <dbReference type="NCBI Taxonomy" id="158383"/>
    <lineage>
        <taxon>Eukaryota</taxon>
        <taxon>Viridiplantae</taxon>
        <taxon>Streptophyta</taxon>
        <taxon>Embryophyta</taxon>
        <taxon>Tracheophyta</taxon>
        <taxon>Spermatophyta</taxon>
        <taxon>Magnoliopsida</taxon>
        <taxon>eudicotyledons</taxon>
        <taxon>Gunneridae</taxon>
        <taxon>Pentapetalae</taxon>
        <taxon>asterids</taxon>
        <taxon>lamiids</taxon>
        <taxon>Lamiales</taxon>
        <taxon>Oleaceae</taxon>
        <taxon>Oleeae</taxon>
        <taxon>Olea</taxon>
    </lineage>
</organism>
<dbReference type="PANTHER" id="PTHR34375">
    <property type="entry name" value="GATA ZINC FINGER PROTEIN-RELATED"/>
    <property type="match status" value="1"/>
</dbReference>
<protein>
    <submittedName>
        <fullName evidence="1">Uncharacterized protein</fullName>
    </submittedName>
</protein>
<accession>A0A8S0QW00</accession>
<evidence type="ECO:0000313" key="1">
    <source>
        <dbReference type="EMBL" id="CAA2970484.1"/>
    </source>
</evidence>
<dbReference type="EMBL" id="CACTIH010001975">
    <property type="protein sequence ID" value="CAA2970484.1"/>
    <property type="molecule type" value="Genomic_DNA"/>
</dbReference>
<dbReference type="InterPro" id="IPR023213">
    <property type="entry name" value="CAT-like_dom_sf"/>
</dbReference>
<dbReference type="Gramene" id="OE9A047724T1">
    <property type="protein sequence ID" value="OE9A047724C1"/>
    <property type="gene ID" value="OE9A047724"/>
</dbReference>
<sequence>MSNAPPVEAKCRPVGGTELSWCKAVPGGTGITVLGLLLSKPLDITILRNALHKLQISHPILNSQLHLSPTSNSYSYVTPPTPQLQIRPFDLQSTSQILQTIDNGNPTPSSISPFHLIMEHELNKNAWQNQEPLLDIDLFFASVYTLENENWVVALRLHTSACDRTSALALLRELLGLIGGEGFDSSESGKEMEVNLGIEDDIPSGKANKPLWARGVDMLGYSLNSLRLANLSFKDTEAPRMSRVVRLQLNSEDTDRILSGCNSREIKLCGLLASAAILATHSSKGLLHDQWEKYAVVTLTDCRSNLDPVLSKHHMGFYHSAILNTHDVGGGENLWELAKRTYNSFANAKNNKKHFSDMADINFLMCKAIENPGLTPSGSLRTSLISVFEDVVINHSNKEHQGIGIEDFMGCASVHGVGPSLAIFDTIRDGELDCACVYPSPLHSRQQMHEFVDEMKRILLNGSDYICTDN</sequence>
<gene>
    <name evidence="1" type="ORF">OLEA9_A047724</name>
</gene>
<comment type="caution">
    <text evidence="1">The sequence shown here is derived from an EMBL/GenBank/DDBJ whole genome shotgun (WGS) entry which is preliminary data.</text>
</comment>
<dbReference type="AlphaFoldDB" id="A0A8S0QW00"/>
<evidence type="ECO:0000313" key="2">
    <source>
        <dbReference type="Proteomes" id="UP000594638"/>
    </source>
</evidence>
<dbReference type="OrthoDB" id="439993at2759"/>
<name>A0A8S0QW00_OLEEU</name>
<dbReference type="SUPFAM" id="SSF52777">
    <property type="entry name" value="CoA-dependent acyltransferases"/>
    <property type="match status" value="2"/>
</dbReference>
<dbReference type="PANTHER" id="PTHR34375:SF2">
    <property type="entry name" value="GATA ZINC FINGER PROTEIN"/>
    <property type="match status" value="1"/>
</dbReference>
<keyword evidence="2" id="KW-1185">Reference proteome</keyword>
<dbReference type="Proteomes" id="UP000594638">
    <property type="component" value="Unassembled WGS sequence"/>
</dbReference>
<dbReference type="Gene3D" id="3.30.559.30">
    <property type="entry name" value="Nonribosomal peptide synthetase, condensation domain"/>
    <property type="match status" value="1"/>
</dbReference>
<proteinExistence type="predicted"/>
<reference evidence="1 2" key="1">
    <citation type="submission" date="2019-12" db="EMBL/GenBank/DDBJ databases">
        <authorList>
            <person name="Alioto T."/>
            <person name="Alioto T."/>
            <person name="Gomez Garrido J."/>
        </authorList>
    </citation>
    <scope>NUCLEOTIDE SEQUENCE [LARGE SCALE GENOMIC DNA]</scope>
</reference>
<dbReference type="Gene3D" id="3.30.559.10">
    <property type="entry name" value="Chloramphenicol acetyltransferase-like domain"/>
    <property type="match status" value="1"/>
</dbReference>